<dbReference type="GO" id="GO:0060320">
    <property type="term" value="P:rejection of self pollen"/>
    <property type="evidence" value="ECO:0007669"/>
    <property type="project" value="UniProtKB-KW"/>
</dbReference>
<evidence type="ECO:0000256" key="3">
    <source>
        <dbReference type="ARBA" id="ARBA00022471"/>
    </source>
</evidence>
<dbReference type="Pfam" id="PF05938">
    <property type="entry name" value="Self-incomp_S1"/>
    <property type="match status" value="1"/>
</dbReference>
<accession>A0AAV1VWQ2</accession>
<gene>
    <name evidence="7" type="ORF">LLUT_LOCUS2302</name>
</gene>
<protein>
    <recommendedName>
        <fullName evidence="9">Plant self-incompatibility S1</fullName>
    </recommendedName>
</protein>
<keyword evidence="5 6" id="KW-0732">Signal</keyword>
<dbReference type="PANTHER" id="PTHR35630:SF1">
    <property type="entry name" value="LEGUMINOSIN GROUP486 SECRETED PEPTIDE"/>
    <property type="match status" value="1"/>
</dbReference>
<comment type="subcellular location">
    <subcellularLocation>
        <location evidence="1">Secreted</location>
    </subcellularLocation>
</comment>
<sequence>MAFRNCFTFSLLFLSYFLIMSTLAKSIVVDIQNNLPKDAPEQLKIRCGEDPWFDLKVGDHYNRTPSTDQVFECHAVWGRWFTTWSAYDTNQSKGHSTVYWLVKKDGFYRSWEGSKWTLTEKWYTG</sequence>
<comment type="similarity">
    <text evidence="2">Belongs to the plant self-incompatibility (S1) protein family.</text>
</comment>
<dbReference type="GO" id="GO:0005576">
    <property type="term" value="C:extracellular region"/>
    <property type="evidence" value="ECO:0007669"/>
    <property type="project" value="UniProtKB-SubCell"/>
</dbReference>
<evidence type="ECO:0000313" key="8">
    <source>
        <dbReference type="Proteomes" id="UP001497480"/>
    </source>
</evidence>
<organism evidence="7 8">
    <name type="scientific">Lupinus luteus</name>
    <name type="common">European yellow lupine</name>
    <dbReference type="NCBI Taxonomy" id="3873"/>
    <lineage>
        <taxon>Eukaryota</taxon>
        <taxon>Viridiplantae</taxon>
        <taxon>Streptophyta</taxon>
        <taxon>Embryophyta</taxon>
        <taxon>Tracheophyta</taxon>
        <taxon>Spermatophyta</taxon>
        <taxon>Magnoliopsida</taxon>
        <taxon>eudicotyledons</taxon>
        <taxon>Gunneridae</taxon>
        <taxon>Pentapetalae</taxon>
        <taxon>rosids</taxon>
        <taxon>fabids</taxon>
        <taxon>Fabales</taxon>
        <taxon>Fabaceae</taxon>
        <taxon>Papilionoideae</taxon>
        <taxon>50 kb inversion clade</taxon>
        <taxon>genistoids sensu lato</taxon>
        <taxon>core genistoids</taxon>
        <taxon>Genisteae</taxon>
        <taxon>Lupinus</taxon>
    </lineage>
</organism>
<comment type="caution">
    <text evidence="7">The sequence shown here is derived from an EMBL/GenBank/DDBJ whole genome shotgun (WGS) entry which is preliminary data.</text>
</comment>
<dbReference type="AlphaFoldDB" id="A0AAV1VWQ2"/>
<dbReference type="Proteomes" id="UP001497480">
    <property type="component" value="Unassembled WGS sequence"/>
</dbReference>
<feature type="signal peptide" evidence="6">
    <location>
        <begin position="1"/>
        <end position="24"/>
    </location>
</feature>
<dbReference type="InterPro" id="IPR010264">
    <property type="entry name" value="Self-incomp_S1"/>
</dbReference>
<evidence type="ECO:0000256" key="2">
    <source>
        <dbReference type="ARBA" id="ARBA00005581"/>
    </source>
</evidence>
<dbReference type="EMBL" id="CAXHTB010000002">
    <property type="protein sequence ID" value="CAL0301242.1"/>
    <property type="molecule type" value="Genomic_DNA"/>
</dbReference>
<name>A0AAV1VWQ2_LUPLU</name>
<evidence type="ECO:0000256" key="6">
    <source>
        <dbReference type="SAM" id="SignalP"/>
    </source>
</evidence>
<evidence type="ECO:0000256" key="1">
    <source>
        <dbReference type="ARBA" id="ARBA00004613"/>
    </source>
</evidence>
<dbReference type="PANTHER" id="PTHR35630">
    <property type="entry name" value="LEGUMINOSIN GROUP486 SECRETED PEPTIDE"/>
    <property type="match status" value="1"/>
</dbReference>
<evidence type="ECO:0000256" key="5">
    <source>
        <dbReference type="ARBA" id="ARBA00022729"/>
    </source>
</evidence>
<evidence type="ECO:0000313" key="7">
    <source>
        <dbReference type="EMBL" id="CAL0301242.1"/>
    </source>
</evidence>
<evidence type="ECO:0000256" key="4">
    <source>
        <dbReference type="ARBA" id="ARBA00022525"/>
    </source>
</evidence>
<keyword evidence="3" id="KW-0713">Self-incompatibility</keyword>
<keyword evidence="4" id="KW-0964">Secreted</keyword>
<feature type="chain" id="PRO_5043909307" description="Plant self-incompatibility S1" evidence="6">
    <location>
        <begin position="25"/>
        <end position="125"/>
    </location>
</feature>
<keyword evidence="8" id="KW-1185">Reference proteome</keyword>
<reference evidence="7 8" key="1">
    <citation type="submission" date="2024-03" db="EMBL/GenBank/DDBJ databases">
        <authorList>
            <person name="Martinez-Hernandez J."/>
        </authorList>
    </citation>
    <scope>NUCLEOTIDE SEQUENCE [LARGE SCALE GENOMIC DNA]</scope>
</reference>
<proteinExistence type="inferred from homology"/>
<evidence type="ECO:0008006" key="9">
    <source>
        <dbReference type="Google" id="ProtNLM"/>
    </source>
</evidence>